<keyword evidence="2" id="KW-1185">Reference proteome</keyword>
<gene>
    <name evidence="1" type="ORF">MILVUS5_LOCUS32064</name>
</gene>
<reference evidence="1" key="1">
    <citation type="submission" date="2023-10" db="EMBL/GenBank/DDBJ databases">
        <authorList>
            <person name="Rodriguez Cubillos JULIANA M."/>
            <person name="De Vega J."/>
        </authorList>
    </citation>
    <scope>NUCLEOTIDE SEQUENCE</scope>
</reference>
<proteinExistence type="predicted"/>
<comment type="caution">
    <text evidence="1">The sequence shown here is derived from an EMBL/GenBank/DDBJ whole genome shotgun (WGS) entry which is preliminary data.</text>
</comment>
<organism evidence="1 2">
    <name type="scientific">Trifolium pratense</name>
    <name type="common">Red clover</name>
    <dbReference type="NCBI Taxonomy" id="57577"/>
    <lineage>
        <taxon>Eukaryota</taxon>
        <taxon>Viridiplantae</taxon>
        <taxon>Streptophyta</taxon>
        <taxon>Embryophyta</taxon>
        <taxon>Tracheophyta</taxon>
        <taxon>Spermatophyta</taxon>
        <taxon>Magnoliopsida</taxon>
        <taxon>eudicotyledons</taxon>
        <taxon>Gunneridae</taxon>
        <taxon>Pentapetalae</taxon>
        <taxon>rosids</taxon>
        <taxon>fabids</taxon>
        <taxon>Fabales</taxon>
        <taxon>Fabaceae</taxon>
        <taxon>Papilionoideae</taxon>
        <taxon>50 kb inversion clade</taxon>
        <taxon>NPAAA clade</taxon>
        <taxon>Hologalegina</taxon>
        <taxon>IRL clade</taxon>
        <taxon>Trifolieae</taxon>
        <taxon>Trifolium</taxon>
    </lineage>
</organism>
<protein>
    <submittedName>
        <fullName evidence="1">Uncharacterized protein</fullName>
    </submittedName>
</protein>
<name>A0ACB0LH67_TRIPR</name>
<sequence>MANINLENLSLQTEDEEEGFVFDLTDEGEEQVDFRWCLVGRFIGDRPIHANSMKVTMADLWRPVRGVKIKEASKGLFLFQFSHELDMEDVLQGGPWSFDNQMLIVQRVQLGVQIENMPLYHVEFWVQVHNLPVGLMVEKVGKALANYIGSFVEYDKNNNSSFWRQYMRGWSNELRTEPRRRSGRPTSRWLKDEGGSNGVQDGRRNHAAEFEMG</sequence>
<dbReference type="Proteomes" id="UP001177021">
    <property type="component" value="Unassembled WGS sequence"/>
</dbReference>
<evidence type="ECO:0000313" key="1">
    <source>
        <dbReference type="EMBL" id="CAJ2667454.1"/>
    </source>
</evidence>
<evidence type="ECO:0000313" key="2">
    <source>
        <dbReference type="Proteomes" id="UP001177021"/>
    </source>
</evidence>
<dbReference type="EMBL" id="CASHSV030000513">
    <property type="protein sequence ID" value="CAJ2667454.1"/>
    <property type="molecule type" value="Genomic_DNA"/>
</dbReference>
<accession>A0ACB0LH67</accession>